<evidence type="ECO:0000313" key="2">
    <source>
        <dbReference type="EMBL" id="QPG76947.1"/>
    </source>
</evidence>
<evidence type="ECO:0000313" key="3">
    <source>
        <dbReference type="Proteomes" id="UP000662931"/>
    </source>
</evidence>
<sequence length="373" mass="43219">MDDVIQPDSSPMAHSSQQDGGNSDDSEDEEVFEDDTENRITSTTGVGDLIDGTSMDADDLQEYHNGTVSTIALPKSRLRILEEYRRIMNYMDDEFRSDLALHLYAVHLLHIRNQYYPNRKFTDWPLSEDEMPPVKQDFEAEFGPDRFTQYTDVCNDSGKKKPEGYMLEFYNPHVSAVEDMKQTLDILFERKIGKKIIEHNQKHADDREDNGQRRVFQATVGHDIRIPDELKDQLFNRLNGLLDSLIMMRRNQLVSDNSKVDESINLPLDWHDVSSTLGNPDERLQLRQLFSLIPEKNPCESDPGHRIKANLHAMILGRDLVKEGIDKIHGQLMNKRHKLDEYDDEDEDITTLSVFTRRDRESLSAQTLKKRVQ</sequence>
<dbReference type="KEGG" id="bnn:FOA43_004341"/>
<feature type="region of interest" description="Disordered" evidence="1">
    <location>
        <begin position="1"/>
        <end position="53"/>
    </location>
</feature>
<name>A0A875RXL7_EENNA</name>
<dbReference type="OrthoDB" id="4068335at2759"/>
<evidence type="ECO:0000256" key="1">
    <source>
        <dbReference type="SAM" id="MobiDB-lite"/>
    </source>
</evidence>
<dbReference type="AlphaFoldDB" id="A0A875RXL7"/>
<protein>
    <submittedName>
        <fullName evidence="2">Uncharacterized protein</fullName>
    </submittedName>
</protein>
<dbReference type="Proteomes" id="UP000662931">
    <property type="component" value="Chromosome 4"/>
</dbReference>
<feature type="compositionally biased region" description="Acidic residues" evidence="1">
    <location>
        <begin position="22"/>
        <end position="36"/>
    </location>
</feature>
<organism evidence="2 3">
    <name type="scientific">Eeniella nana</name>
    <name type="common">Yeast</name>
    <name type="synonym">Brettanomyces nanus</name>
    <dbReference type="NCBI Taxonomy" id="13502"/>
    <lineage>
        <taxon>Eukaryota</taxon>
        <taxon>Fungi</taxon>
        <taxon>Dikarya</taxon>
        <taxon>Ascomycota</taxon>
        <taxon>Saccharomycotina</taxon>
        <taxon>Pichiomycetes</taxon>
        <taxon>Pichiales</taxon>
        <taxon>Pichiaceae</taxon>
        <taxon>Brettanomyces</taxon>
    </lineage>
</organism>
<reference evidence="2" key="1">
    <citation type="submission" date="2020-10" db="EMBL/GenBank/DDBJ databases">
        <authorList>
            <person name="Roach M.J.R."/>
        </authorList>
    </citation>
    <scope>NUCLEOTIDE SEQUENCE</scope>
    <source>
        <strain evidence="2">CBS 1945</strain>
    </source>
</reference>
<gene>
    <name evidence="2" type="ORF">FOA43_004341</name>
</gene>
<accession>A0A875RXL7</accession>
<keyword evidence="3" id="KW-1185">Reference proteome</keyword>
<proteinExistence type="predicted"/>
<dbReference type="GeneID" id="62197741"/>
<dbReference type="EMBL" id="CP064815">
    <property type="protein sequence ID" value="QPG76947.1"/>
    <property type="molecule type" value="Genomic_DNA"/>
</dbReference>
<dbReference type="RefSeq" id="XP_038780512.1">
    <property type="nucleotide sequence ID" value="XM_038924584.1"/>
</dbReference>